<evidence type="ECO:0000256" key="1">
    <source>
        <dbReference type="SAM" id="SignalP"/>
    </source>
</evidence>
<dbReference type="Proteomes" id="UP000725649">
    <property type="component" value="Unassembled WGS sequence"/>
</dbReference>
<evidence type="ECO:0000313" key="2">
    <source>
        <dbReference type="EMBL" id="MBE6420904.1"/>
    </source>
</evidence>
<accession>A0A928DRK3</accession>
<comment type="caution">
    <text evidence="2">The sequence shown here is derived from an EMBL/GenBank/DDBJ whole genome shotgun (WGS) entry which is preliminary data.</text>
</comment>
<dbReference type="AlphaFoldDB" id="A0A928DRK3"/>
<reference evidence="2" key="1">
    <citation type="submission" date="2019-04" db="EMBL/GenBank/DDBJ databases">
        <title>Evolution of Biomass-Degrading Anaerobic Consortia Revealed by Metagenomics.</title>
        <authorList>
            <person name="Peng X."/>
        </authorList>
    </citation>
    <scope>NUCLEOTIDE SEQUENCE</scope>
    <source>
        <strain evidence="2">SIG66</strain>
    </source>
</reference>
<gene>
    <name evidence="2" type="ORF">E7027_02000</name>
</gene>
<feature type="chain" id="PRO_5037863339" description="DUF3160 domain-containing protein" evidence="1">
    <location>
        <begin position="20"/>
        <end position="401"/>
    </location>
</feature>
<proteinExistence type="predicted"/>
<protein>
    <recommendedName>
        <fullName evidence="4">DUF3160 domain-containing protein</fullName>
    </recommendedName>
</protein>
<dbReference type="EMBL" id="SUVG01000002">
    <property type="protein sequence ID" value="MBE6420904.1"/>
    <property type="molecule type" value="Genomic_DNA"/>
</dbReference>
<organism evidence="2 3">
    <name type="scientific">Candidatus Avelusimicrobium gallicola</name>
    <dbReference type="NCBI Taxonomy" id="2562704"/>
    <lineage>
        <taxon>Bacteria</taxon>
        <taxon>Pseudomonadati</taxon>
        <taxon>Elusimicrobiota</taxon>
        <taxon>Elusimicrobia</taxon>
        <taxon>Elusimicrobiales</taxon>
        <taxon>Elusimicrobiaceae</taxon>
        <taxon>Candidatus Avelusimicrobium</taxon>
    </lineage>
</organism>
<evidence type="ECO:0008006" key="4">
    <source>
        <dbReference type="Google" id="ProtNLM"/>
    </source>
</evidence>
<sequence length="401" mass="45607">MKNTILILLLTISPLLSHAQGQLVKGAAKAVTAKGVSKAVTGVPAGAGFRVVNGTLINTNLRPLTAATEGEILATVMSNSPTKNLLNRQHTYDLERYTAKAILGKAQQLQPRLDLGDLAAREALLTEIIAVRNNALHDFLSQSIKTQNYEQFLMDLADYYSVPVEFISSTELRFIASKNPAETFAQSAVNYMVRHPHKINLKFREIMKNPFLDASLKDLLRGYIAARSLTPVQQQQLLELLKEAYTQHTKSIVQAEHNAQSTVIVYQEMLARLEQFVAQHGRLPAWHSGDPQERLLFNRISVIMEHNQTNFFKDVLPLREKIQTILESYPKKYITLDETTDRLIEYVEKHGTTPSWPEDENTLTYAEGLFLESVFYWWTKDVSFRSLFEKYRYPDVPELNL</sequence>
<evidence type="ECO:0000313" key="3">
    <source>
        <dbReference type="Proteomes" id="UP000725649"/>
    </source>
</evidence>
<feature type="signal peptide" evidence="1">
    <location>
        <begin position="1"/>
        <end position="19"/>
    </location>
</feature>
<keyword evidence="1" id="KW-0732">Signal</keyword>
<name>A0A928DRK3_9BACT</name>